<proteinExistence type="predicted"/>
<sequence>MIMKTTIEAYTITIRKKREKEPWSFADSPDIYKLLSDSETGFIKYIDKNVTGDLPAEKMTVRVPPEGHDHSDLKRYICGIIETGYYGKEYEAVDKDDPKDETKKIFLGKSKAILKPFFYYIQIPRKGDKALVILERIDNNGIFPLIRSILISFLNFHFGAGDLYIIDRGSVVLGAYLKKLREGKYNSLSLSANSIPTDASERYFGGLDSEDFTLELTMKFKKNMSEVKEKKIREMVNSGKYLFDSPELNAIFEDSTQKVSSTIGGGKTRTLYLNDEEKNIIHPYYDLDVNGNTKGFSDYESIKKATKKFIEDNPDFKVFE</sequence>
<organism evidence="1">
    <name type="scientific">Siphoviridae sp. ctCCX1</name>
    <dbReference type="NCBI Taxonomy" id="2823567"/>
    <lineage>
        <taxon>Viruses</taxon>
        <taxon>Duplodnaviria</taxon>
        <taxon>Heunggongvirae</taxon>
        <taxon>Uroviricota</taxon>
        <taxon>Caudoviricetes</taxon>
    </lineage>
</organism>
<dbReference type="EMBL" id="BK014690">
    <property type="protein sequence ID" value="DAD68020.1"/>
    <property type="molecule type" value="Genomic_DNA"/>
</dbReference>
<reference evidence="1" key="1">
    <citation type="journal article" date="2021" name="Proc. Natl. Acad. Sci. U.S.A.">
        <title>A Catalog of Tens of Thousands of Viruses from Human Metagenomes Reveals Hidden Associations with Chronic Diseases.</title>
        <authorList>
            <person name="Tisza M.J."/>
            <person name="Buck C.B."/>
        </authorList>
    </citation>
    <scope>NUCLEOTIDE SEQUENCE</scope>
    <source>
        <strain evidence="1">CtCCX1</strain>
    </source>
</reference>
<protein>
    <submittedName>
        <fullName evidence="1">Uncharacterized protein</fullName>
    </submittedName>
</protein>
<accession>A0A8S5LDC9</accession>
<evidence type="ECO:0000313" key="1">
    <source>
        <dbReference type="EMBL" id="DAD68020.1"/>
    </source>
</evidence>
<name>A0A8S5LDC9_9CAUD</name>